<evidence type="ECO:0000256" key="4">
    <source>
        <dbReference type="SAM" id="MobiDB-lite"/>
    </source>
</evidence>
<dbReference type="InterPro" id="IPR017907">
    <property type="entry name" value="Znf_RING_CS"/>
</dbReference>
<accession>A0ABQ9F3J9</accession>
<evidence type="ECO:0000256" key="5">
    <source>
        <dbReference type="SAM" id="Phobius"/>
    </source>
</evidence>
<dbReference type="InterPro" id="IPR013083">
    <property type="entry name" value="Znf_RING/FYVE/PHD"/>
</dbReference>
<proteinExistence type="predicted"/>
<protein>
    <recommendedName>
        <fullName evidence="8">RING-type domain-containing protein</fullName>
    </recommendedName>
</protein>
<dbReference type="Gene3D" id="3.30.40.10">
    <property type="entry name" value="Zinc/RING finger domain, C3HC4 (zinc finger)"/>
    <property type="match status" value="1"/>
</dbReference>
<keyword evidence="5" id="KW-0812">Transmembrane</keyword>
<reference evidence="6 7" key="1">
    <citation type="submission" date="2022-12" db="EMBL/GenBank/DDBJ databases">
        <title>Chromosome-level genome of Tegillarca granosa.</title>
        <authorList>
            <person name="Kim J."/>
        </authorList>
    </citation>
    <scope>NUCLEOTIDE SEQUENCE [LARGE SCALE GENOMIC DNA]</scope>
    <source>
        <strain evidence="6">Teg-2019</strain>
        <tissue evidence="6">Adductor muscle</tissue>
    </source>
</reference>
<evidence type="ECO:0000313" key="7">
    <source>
        <dbReference type="Proteomes" id="UP001217089"/>
    </source>
</evidence>
<name>A0ABQ9F3J9_TEGGR</name>
<dbReference type="Proteomes" id="UP001217089">
    <property type="component" value="Unassembled WGS sequence"/>
</dbReference>
<keyword evidence="5" id="KW-1133">Transmembrane helix</keyword>
<keyword evidence="2" id="KW-0863">Zinc-finger</keyword>
<sequence length="507" mass="58488">MTEHIFRCRKCREKLFDGCFIVTEHNVQMFTAEESDDIEEKTCSISVGTILYISSDLIPEWIEEAIHKCQWTKGKVNCPKCKGRLGSFDFLSRGKCSCRKSVLPSIHILQNRVDHHLVMKIQGSDESTDKFQHRIADDDDDHDDDDDGECRMKSASNIDVKMMAKSGRNWNRDAKFNSLPSNSLDQSFDKETEVTNNDNFPPTITSDLPSDRLSRYPDISLKGFSCIPTGRSNRTTNNRLSNNPEISTPRAQLSNNRIEHLSNITSSNRYSYLPVEEDIAGAGQNLSNHGHHGNKARDRDSFPSMKTSERMSKLNEDFDSEDSQNMDDLMYPDEHTCAICYELYCSPMQCRPCNHVFCECCLRLLDLIGTLQDLYEGEYKRRLRQQRKFLDKNFYPLPHESRVHERHCNRGSRRGRQAPPANFRQPDLRNHTPVFVLLWFLLIFIGLVLYGISTAFTLLLSPFVMIYKFLIHLKDIRLSSFMTVCVLLALSGGVVFITFNNIHYLRY</sequence>
<organism evidence="6 7">
    <name type="scientific">Tegillarca granosa</name>
    <name type="common">Malaysian cockle</name>
    <name type="synonym">Anadara granosa</name>
    <dbReference type="NCBI Taxonomy" id="220873"/>
    <lineage>
        <taxon>Eukaryota</taxon>
        <taxon>Metazoa</taxon>
        <taxon>Spiralia</taxon>
        <taxon>Lophotrochozoa</taxon>
        <taxon>Mollusca</taxon>
        <taxon>Bivalvia</taxon>
        <taxon>Autobranchia</taxon>
        <taxon>Pteriomorphia</taxon>
        <taxon>Arcoida</taxon>
        <taxon>Arcoidea</taxon>
        <taxon>Arcidae</taxon>
        <taxon>Tegillarca</taxon>
    </lineage>
</organism>
<dbReference type="PANTHER" id="PTHR46717:SF1">
    <property type="entry name" value="E3 UBIQUITIN-PROTEIN LIGASE RNF180"/>
    <property type="match status" value="1"/>
</dbReference>
<evidence type="ECO:0000256" key="3">
    <source>
        <dbReference type="ARBA" id="ARBA00022833"/>
    </source>
</evidence>
<keyword evidence="3" id="KW-0862">Zinc</keyword>
<feature type="transmembrane region" description="Helical" evidence="5">
    <location>
        <begin position="434"/>
        <end position="466"/>
    </location>
</feature>
<feature type="compositionally biased region" description="Polar residues" evidence="4">
    <location>
        <begin position="194"/>
        <end position="208"/>
    </location>
</feature>
<keyword evidence="5" id="KW-0472">Membrane</keyword>
<evidence type="ECO:0000256" key="2">
    <source>
        <dbReference type="ARBA" id="ARBA00022771"/>
    </source>
</evidence>
<comment type="caution">
    <text evidence="6">The sequence shown here is derived from an EMBL/GenBank/DDBJ whole genome shotgun (WGS) entry which is preliminary data.</text>
</comment>
<keyword evidence="7" id="KW-1185">Reference proteome</keyword>
<feature type="compositionally biased region" description="Low complexity" evidence="4">
    <location>
        <begin position="231"/>
        <end position="243"/>
    </location>
</feature>
<dbReference type="SUPFAM" id="SSF57850">
    <property type="entry name" value="RING/U-box"/>
    <property type="match status" value="1"/>
</dbReference>
<evidence type="ECO:0000313" key="6">
    <source>
        <dbReference type="EMBL" id="KAJ8311924.1"/>
    </source>
</evidence>
<feature type="region of interest" description="Disordered" evidence="4">
    <location>
        <begin position="230"/>
        <end position="249"/>
    </location>
</feature>
<dbReference type="EMBL" id="JARBDR010000447">
    <property type="protein sequence ID" value="KAJ8311924.1"/>
    <property type="molecule type" value="Genomic_DNA"/>
</dbReference>
<evidence type="ECO:0008006" key="8">
    <source>
        <dbReference type="Google" id="ProtNLM"/>
    </source>
</evidence>
<feature type="region of interest" description="Disordered" evidence="4">
    <location>
        <begin position="282"/>
        <end position="310"/>
    </location>
</feature>
<gene>
    <name evidence="6" type="ORF">KUTeg_010531</name>
</gene>
<dbReference type="PANTHER" id="PTHR46717">
    <property type="entry name" value="E3 UBIQUITIN-PROTEIN LIGASE RNF180"/>
    <property type="match status" value="1"/>
</dbReference>
<feature type="compositionally biased region" description="Basic and acidic residues" evidence="4">
    <location>
        <begin position="295"/>
        <end position="310"/>
    </location>
</feature>
<keyword evidence="1" id="KW-0479">Metal-binding</keyword>
<evidence type="ECO:0000256" key="1">
    <source>
        <dbReference type="ARBA" id="ARBA00022723"/>
    </source>
</evidence>
<dbReference type="InterPro" id="IPR033263">
    <property type="entry name" value="RNF180"/>
</dbReference>
<feature type="transmembrane region" description="Helical" evidence="5">
    <location>
        <begin position="478"/>
        <end position="499"/>
    </location>
</feature>
<dbReference type="PROSITE" id="PS00518">
    <property type="entry name" value="ZF_RING_1"/>
    <property type="match status" value="1"/>
</dbReference>
<feature type="region of interest" description="Disordered" evidence="4">
    <location>
        <begin position="171"/>
        <end position="211"/>
    </location>
</feature>